<accession>A0A448U9C3</accession>
<evidence type="ECO:0000256" key="7">
    <source>
        <dbReference type="ARBA" id="ARBA00043224"/>
    </source>
</evidence>
<dbReference type="KEGG" id="nani:NCTC12227_00203"/>
<dbReference type="Gene3D" id="3.40.50.850">
    <property type="entry name" value="Isochorismatase-like"/>
    <property type="match status" value="1"/>
</dbReference>
<evidence type="ECO:0000256" key="3">
    <source>
        <dbReference type="ARBA" id="ARBA00022723"/>
    </source>
</evidence>
<dbReference type="GO" id="GO:0046872">
    <property type="term" value="F:metal ion binding"/>
    <property type="evidence" value="ECO:0007669"/>
    <property type="project" value="UniProtKB-KW"/>
</dbReference>
<comment type="similarity">
    <text evidence="1">Belongs to the isochorismatase family.</text>
</comment>
<evidence type="ECO:0000256" key="5">
    <source>
        <dbReference type="ARBA" id="ARBA00037900"/>
    </source>
</evidence>
<evidence type="ECO:0000256" key="2">
    <source>
        <dbReference type="ARBA" id="ARBA00022642"/>
    </source>
</evidence>
<name>A0A448U9C3_9NEIS</name>
<dbReference type="InterPro" id="IPR036380">
    <property type="entry name" value="Isochorismatase-like_sf"/>
</dbReference>
<dbReference type="STRING" id="326522.BWD08_00760"/>
<keyword evidence="10" id="KW-1185">Reference proteome</keyword>
<proteinExistence type="inferred from homology"/>
<evidence type="ECO:0000256" key="4">
    <source>
        <dbReference type="ARBA" id="ARBA00022801"/>
    </source>
</evidence>
<dbReference type="PANTHER" id="PTHR11080:SF2">
    <property type="entry name" value="LD05707P"/>
    <property type="match status" value="1"/>
</dbReference>
<dbReference type="Pfam" id="PF00857">
    <property type="entry name" value="Isochorismatase"/>
    <property type="match status" value="1"/>
</dbReference>
<dbReference type="EC" id="3.5.1.19" evidence="6"/>
<keyword evidence="3" id="KW-0479">Metal-binding</keyword>
<protein>
    <recommendedName>
        <fullName evidence="6">nicotinamidase</fullName>
        <ecNumber evidence="6">3.5.1.19</ecNumber>
    </recommendedName>
    <alternativeName>
        <fullName evidence="7">Nicotinamide deamidase</fullName>
    </alternativeName>
</protein>
<evidence type="ECO:0000259" key="8">
    <source>
        <dbReference type="Pfam" id="PF00857"/>
    </source>
</evidence>
<comment type="pathway">
    <text evidence="5">Cofactor biosynthesis; nicotinate biosynthesis; nicotinate from nicotinamide: step 1/1.</text>
</comment>
<dbReference type="AlphaFoldDB" id="A0A448U9C3"/>
<organism evidence="9 10">
    <name type="scientific">Neisseria animaloris</name>
    <dbReference type="NCBI Taxonomy" id="326522"/>
    <lineage>
        <taxon>Bacteria</taxon>
        <taxon>Pseudomonadati</taxon>
        <taxon>Pseudomonadota</taxon>
        <taxon>Betaproteobacteria</taxon>
        <taxon>Neisseriales</taxon>
        <taxon>Neisseriaceae</taxon>
        <taxon>Neisseria</taxon>
    </lineage>
</organism>
<dbReference type="SUPFAM" id="SSF52499">
    <property type="entry name" value="Isochorismatase-like hydrolases"/>
    <property type="match status" value="1"/>
</dbReference>
<dbReference type="InterPro" id="IPR052347">
    <property type="entry name" value="Isochorismatase_Nicotinamidase"/>
</dbReference>
<evidence type="ECO:0000313" key="10">
    <source>
        <dbReference type="Proteomes" id="UP000268229"/>
    </source>
</evidence>
<dbReference type="EMBL" id="LR134516">
    <property type="protein sequence ID" value="VEJ20496.1"/>
    <property type="molecule type" value="Genomic_DNA"/>
</dbReference>
<evidence type="ECO:0000256" key="6">
    <source>
        <dbReference type="ARBA" id="ARBA00039017"/>
    </source>
</evidence>
<dbReference type="GO" id="GO:0019363">
    <property type="term" value="P:pyridine nucleotide biosynthetic process"/>
    <property type="evidence" value="ECO:0007669"/>
    <property type="project" value="UniProtKB-KW"/>
</dbReference>
<feature type="domain" description="Isochorismatase-like" evidence="8">
    <location>
        <begin position="120"/>
        <end position="207"/>
    </location>
</feature>
<gene>
    <name evidence="9" type="ORF">NCTC12227_00203</name>
</gene>
<dbReference type="InterPro" id="IPR000868">
    <property type="entry name" value="Isochorismatase-like_dom"/>
</dbReference>
<evidence type="ECO:0000256" key="1">
    <source>
        <dbReference type="ARBA" id="ARBA00006336"/>
    </source>
</evidence>
<keyword evidence="2" id="KW-0662">Pyridine nucleotide biosynthesis</keyword>
<sequence length="227" mass="25137">MTIIAIDLQPQCRFSCFAANDKQCVHQPEQIVPELNNQARLAHKRILIENVSAPKETLCASRCANEYGITIPQNHFVFARENLSIHAAQNESCHGAHLLRGLPCPADYDHAIEVEGEVTDSACFHDKREYRSTGLIEWLHAQEAETIIIGGLATEHSVLQTAAHLSWYNDSWHVIVNISACRGYTPESAIKAVYTMRQAGVTVVNSTEELQAAIENGPVAHAMRKVS</sequence>
<dbReference type="GO" id="GO:0008936">
    <property type="term" value="F:nicotinamidase activity"/>
    <property type="evidence" value="ECO:0007669"/>
    <property type="project" value="UniProtKB-EC"/>
</dbReference>
<dbReference type="PANTHER" id="PTHR11080">
    <property type="entry name" value="PYRAZINAMIDASE/NICOTINAMIDASE"/>
    <property type="match status" value="1"/>
</dbReference>
<dbReference type="Proteomes" id="UP000268229">
    <property type="component" value="Chromosome"/>
</dbReference>
<dbReference type="RefSeq" id="WP_126303780.1">
    <property type="nucleotide sequence ID" value="NZ_LR134516.1"/>
</dbReference>
<keyword evidence="4" id="KW-0378">Hydrolase</keyword>
<evidence type="ECO:0000313" key="9">
    <source>
        <dbReference type="EMBL" id="VEJ20496.1"/>
    </source>
</evidence>
<reference evidence="9 10" key="1">
    <citation type="submission" date="2018-12" db="EMBL/GenBank/DDBJ databases">
        <authorList>
            <consortium name="Pathogen Informatics"/>
        </authorList>
    </citation>
    <scope>NUCLEOTIDE SEQUENCE [LARGE SCALE GENOMIC DNA]</scope>
    <source>
        <strain evidence="9 10">NCTC12227</strain>
    </source>
</reference>
<dbReference type="OrthoDB" id="8605222at2"/>